<reference evidence="2" key="1">
    <citation type="submission" date="2025-08" db="UniProtKB">
        <authorList>
            <consortium name="RefSeq"/>
        </authorList>
    </citation>
    <scope>IDENTIFICATION</scope>
    <source>
        <strain evidence="2">OHB3-1</strain>
    </source>
</reference>
<organism evidence="1 2">
    <name type="scientific">Momordica charantia</name>
    <name type="common">Bitter gourd</name>
    <name type="synonym">Balsam pear</name>
    <dbReference type="NCBI Taxonomy" id="3673"/>
    <lineage>
        <taxon>Eukaryota</taxon>
        <taxon>Viridiplantae</taxon>
        <taxon>Streptophyta</taxon>
        <taxon>Embryophyta</taxon>
        <taxon>Tracheophyta</taxon>
        <taxon>Spermatophyta</taxon>
        <taxon>Magnoliopsida</taxon>
        <taxon>eudicotyledons</taxon>
        <taxon>Gunneridae</taxon>
        <taxon>Pentapetalae</taxon>
        <taxon>rosids</taxon>
        <taxon>fabids</taxon>
        <taxon>Cucurbitales</taxon>
        <taxon>Cucurbitaceae</taxon>
        <taxon>Momordiceae</taxon>
        <taxon>Momordica</taxon>
    </lineage>
</organism>
<dbReference type="KEGG" id="mcha:111016197"/>
<dbReference type="GeneID" id="111016197"/>
<dbReference type="OrthoDB" id="1723222at2759"/>
<protein>
    <submittedName>
        <fullName evidence="2">Uncharacterized protein LOC111016197</fullName>
    </submittedName>
</protein>
<gene>
    <name evidence="2" type="primary">LOC111016197</name>
</gene>
<evidence type="ECO:0000313" key="2">
    <source>
        <dbReference type="RefSeq" id="XP_022147185.1"/>
    </source>
</evidence>
<dbReference type="RefSeq" id="XP_022147185.1">
    <property type="nucleotide sequence ID" value="XM_022291493.1"/>
</dbReference>
<accession>A0A6J1CZF9</accession>
<dbReference type="AlphaFoldDB" id="A0A6J1CZF9"/>
<evidence type="ECO:0000313" key="1">
    <source>
        <dbReference type="Proteomes" id="UP000504603"/>
    </source>
</evidence>
<keyword evidence="1" id="KW-1185">Reference proteome</keyword>
<dbReference type="Proteomes" id="UP000504603">
    <property type="component" value="Unplaced"/>
</dbReference>
<name>A0A6J1CZF9_MOMCH</name>
<proteinExistence type="predicted"/>
<sequence length="108" mass="12836">MDLSIVGEVRKFQLLELDEFKRDSYENAKAYKRKTKVWYDRRIKQITFEAGQKVLLFNSRLKSFLGKLKSRWSGPFIVVKVYPYGAVTVKDENTEREFTLNGQRLKHD</sequence>